<name>A0A5M9ZH46_9BIFI</name>
<dbReference type="AlphaFoldDB" id="A0A5M9ZH46"/>
<reference evidence="1 2" key="1">
    <citation type="journal article" date="2019" name="Syst. Appl. Microbiol.">
        <title>Characterization of Bifidobacterium species in feaces of the Egyptian fruit bat: Description of B. vespertilionis sp. nov. and B. rousetti sp. nov.</title>
        <authorList>
            <person name="Modesto M."/>
            <person name="Satti M."/>
            <person name="Watanabe K."/>
            <person name="Puglisi E."/>
            <person name="Morelli L."/>
            <person name="Huang C.-H."/>
            <person name="Liou J.-S."/>
            <person name="Miyashita M."/>
            <person name="Tamura T."/>
            <person name="Saito S."/>
            <person name="Mori K."/>
            <person name="Huang L."/>
            <person name="Sciavilla P."/>
            <person name="Sandri C."/>
            <person name="Spiezio C."/>
            <person name="Vitali F."/>
            <person name="Cavalieri D."/>
            <person name="Perpetuini G."/>
            <person name="Tofalo R."/>
            <person name="Bonetti A."/>
            <person name="Arita M."/>
            <person name="Mattarelli P."/>
        </authorList>
    </citation>
    <scope>NUCLEOTIDE SEQUENCE [LARGE SCALE GENOMIC DNA]</scope>
    <source>
        <strain evidence="1 2">RST17</strain>
    </source>
</reference>
<proteinExistence type="predicted"/>
<comment type="caution">
    <text evidence="1">The sequence shown here is derived from an EMBL/GenBank/DDBJ whole genome shotgun (WGS) entry which is preliminary data.</text>
</comment>
<protein>
    <submittedName>
        <fullName evidence="1">Uncharacterized protein</fullName>
    </submittedName>
</protein>
<dbReference type="Proteomes" id="UP000410049">
    <property type="component" value="Unassembled WGS sequence"/>
</dbReference>
<gene>
    <name evidence="1" type="ORF">EMO91_10445</name>
</gene>
<dbReference type="EMBL" id="RZUH01000009">
    <property type="protein sequence ID" value="KAA8826941.1"/>
    <property type="molecule type" value="Genomic_DNA"/>
</dbReference>
<evidence type="ECO:0000313" key="1">
    <source>
        <dbReference type="EMBL" id="KAA8826941.1"/>
    </source>
</evidence>
<accession>A0A5M9ZH46</accession>
<dbReference type="RefSeq" id="WP_150379897.1">
    <property type="nucleotide sequence ID" value="NZ_RZUH01000009.1"/>
</dbReference>
<organism evidence="1 2">
    <name type="scientific">Bifidobacterium myosotis</name>
    <dbReference type="NCBI Taxonomy" id="1630166"/>
    <lineage>
        <taxon>Bacteria</taxon>
        <taxon>Bacillati</taxon>
        <taxon>Actinomycetota</taxon>
        <taxon>Actinomycetes</taxon>
        <taxon>Bifidobacteriales</taxon>
        <taxon>Bifidobacteriaceae</taxon>
        <taxon>Bifidobacterium</taxon>
    </lineage>
</organism>
<sequence length="210" mass="22252">MGHRIDGWIGLLRLVLDPDSDDGGGRIPAADVFTALSVMERLASSPGPYGPYEPARYGNPDERRASVRNAALGLLAKTDSNGYVLPSKVGLSEVDRAFLGDLASMESASSLERRTESRRVVIDELCRRCDDLVVYDDEGEAGDFVGIIKTRSGILWGHLHAESGGMGACPIERDIANLILAIRLADSSIGGGGDSSSLAALVAFLTESGF</sequence>
<evidence type="ECO:0000313" key="2">
    <source>
        <dbReference type="Proteomes" id="UP000410049"/>
    </source>
</evidence>